<dbReference type="InterPro" id="IPR000829">
    <property type="entry name" value="DAGK"/>
</dbReference>
<evidence type="ECO:0000256" key="3">
    <source>
        <dbReference type="ARBA" id="ARBA00022475"/>
    </source>
</evidence>
<sequence>MNETAARPRSSLFSALRYAVNGITYAFNVEPNMKRHFWLFNTLALIELILRPSLTVVAISLFVAMCVFGAELANTAVELTIDLTVDRKYHAAAGIAKDAMAGAVTMISFGALLVAVWILVSTRPWRFQLFSDVHPVATGLVIISVVTIWVLRFRPYREIQLWTDRKEVQDEL</sequence>
<dbReference type="Proteomes" id="UP001164803">
    <property type="component" value="Chromosome"/>
</dbReference>
<keyword evidence="6 15" id="KW-0812">Transmembrane</keyword>
<keyword evidence="8 16" id="KW-0418">Kinase</keyword>
<protein>
    <submittedName>
        <fullName evidence="16">Diacylglycerol kinase</fullName>
        <ecNumber evidence="16">2.7.1.107</ecNumber>
    </submittedName>
</protein>
<dbReference type="RefSeq" id="WP_268046127.1">
    <property type="nucleotide sequence ID" value="NZ_CP104064.1"/>
</dbReference>
<evidence type="ECO:0000256" key="1">
    <source>
        <dbReference type="ARBA" id="ARBA00004651"/>
    </source>
</evidence>
<keyword evidence="9" id="KW-0067">ATP-binding</keyword>
<evidence type="ECO:0000256" key="2">
    <source>
        <dbReference type="ARBA" id="ARBA00005967"/>
    </source>
</evidence>
<evidence type="ECO:0000256" key="14">
    <source>
        <dbReference type="ARBA" id="ARBA00023264"/>
    </source>
</evidence>
<evidence type="ECO:0000256" key="5">
    <source>
        <dbReference type="ARBA" id="ARBA00022679"/>
    </source>
</evidence>
<dbReference type="Gene3D" id="1.10.287.3610">
    <property type="match status" value="1"/>
</dbReference>
<dbReference type="Pfam" id="PF01219">
    <property type="entry name" value="DAGK_prokar"/>
    <property type="match status" value="1"/>
</dbReference>
<evidence type="ECO:0000256" key="11">
    <source>
        <dbReference type="ARBA" id="ARBA00023098"/>
    </source>
</evidence>
<dbReference type="PANTHER" id="PTHR34299:SF1">
    <property type="entry name" value="DIACYLGLYCEROL KINASE"/>
    <property type="match status" value="1"/>
</dbReference>
<keyword evidence="5 16" id="KW-0808">Transferase</keyword>
<dbReference type="PANTHER" id="PTHR34299">
    <property type="entry name" value="DIACYLGLYCEROL KINASE"/>
    <property type="match status" value="1"/>
</dbReference>
<keyword evidence="12 15" id="KW-0472">Membrane</keyword>
<keyword evidence="10 15" id="KW-1133">Transmembrane helix</keyword>
<comment type="similarity">
    <text evidence="2">Belongs to the bacterial diacylglycerol kinase family.</text>
</comment>
<evidence type="ECO:0000256" key="13">
    <source>
        <dbReference type="ARBA" id="ARBA00023209"/>
    </source>
</evidence>
<evidence type="ECO:0000256" key="8">
    <source>
        <dbReference type="ARBA" id="ARBA00022777"/>
    </source>
</evidence>
<keyword evidence="3" id="KW-1003">Cell membrane</keyword>
<accession>A0ABY6Z6Q2</accession>
<evidence type="ECO:0000313" key="17">
    <source>
        <dbReference type="Proteomes" id="UP001164803"/>
    </source>
</evidence>
<evidence type="ECO:0000256" key="7">
    <source>
        <dbReference type="ARBA" id="ARBA00022741"/>
    </source>
</evidence>
<dbReference type="EC" id="2.7.1.107" evidence="16"/>
<dbReference type="CDD" id="cd14263">
    <property type="entry name" value="DAGK_IM_like"/>
    <property type="match status" value="1"/>
</dbReference>
<organism evidence="16 17">
    <name type="scientific">Alicyclobacillus dauci</name>
    <dbReference type="NCBI Taxonomy" id="1475485"/>
    <lineage>
        <taxon>Bacteria</taxon>
        <taxon>Bacillati</taxon>
        <taxon>Bacillota</taxon>
        <taxon>Bacilli</taxon>
        <taxon>Bacillales</taxon>
        <taxon>Alicyclobacillaceae</taxon>
        <taxon>Alicyclobacillus</taxon>
    </lineage>
</organism>
<name>A0ABY6Z6Q2_9BACL</name>
<keyword evidence="11" id="KW-0443">Lipid metabolism</keyword>
<evidence type="ECO:0000256" key="4">
    <source>
        <dbReference type="ARBA" id="ARBA00022516"/>
    </source>
</evidence>
<feature type="transmembrane region" description="Helical" evidence="15">
    <location>
        <begin position="132"/>
        <end position="151"/>
    </location>
</feature>
<evidence type="ECO:0000256" key="15">
    <source>
        <dbReference type="SAM" id="Phobius"/>
    </source>
</evidence>
<keyword evidence="7" id="KW-0547">Nucleotide-binding</keyword>
<evidence type="ECO:0000256" key="6">
    <source>
        <dbReference type="ARBA" id="ARBA00022692"/>
    </source>
</evidence>
<evidence type="ECO:0000256" key="9">
    <source>
        <dbReference type="ARBA" id="ARBA00022840"/>
    </source>
</evidence>
<evidence type="ECO:0000313" key="16">
    <source>
        <dbReference type="EMBL" id="WAH38550.1"/>
    </source>
</evidence>
<evidence type="ECO:0000256" key="10">
    <source>
        <dbReference type="ARBA" id="ARBA00022989"/>
    </source>
</evidence>
<dbReference type="GO" id="GO:0004143">
    <property type="term" value="F:ATP-dependent diacylglycerol kinase activity"/>
    <property type="evidence" value="ECO:0007669"/>
    <property type="project" value="UniProtKB-EC"/>
</dbReference>
<keyword evidence="13" id="KW-0594">Phospholipid biosynthesis</keyword>
<dbReference type="EMBL" id="CP104064">
    <property type="protein sequence ID" value="WAH38550.1"/>
    <property type="molecule type" value="Genomic_DNA"/>
</dbReference>
<gene>
    <name evidence="16" type="ORF">NZD86_08745</name>
</gene>
<keyword evidence="4" id="KW-0444">Lipid biosynthesis</keyword>
<reference evidence="16" key="1">
    <citation type="submission" date="2022-08" db="EMBL/GenBank/DDBJ databases">
        <title>Alicyclobacillus dauci DSM2870, complete genome.</title>
        <authorList>
            <person name="Wang Q."/>
            <person name="Cai R."/>
            <person name="Wang Z."/>
        </authorList>
    </citation>
    <scope>NUCLEOTIDE SEQUENCE</scope>
    <source>
        <strain evidence="16">DSM 28700</strain>
    </source>
</reference>
<feature type="transmembrane region" description="Helical" evidence="15">
    <location>
        <begin position="49"/>
        <end position="70"/>
    </location>
</feature>
<keyword evidence="14" id="KW-1208">Phospholipid metabolism</keyword>
<proteinExistence type="inferred from homology"/>
<keyword evidence="17" id="KW-1185">Reference proteome</keyword>
<comment type="subcellular location">
    <subcellularLocation>
        <location evidence="1">Cell membrane</location>
        <topology evidence="1">Multi-pass membrane protein</topology>
    </subcellularLocation>
</comment>
<evidence type="ECO:0000256" key="12">
    <source>
        <dbReference type="ARBA" id="ARBA00023136"/>
    </source>
</evidence>
<dbReference type="InterPro" id="IPR036945">
    <property type="entry name" value="DAGK_sf"/>
</dbReference>
<feature type="transmembrane region" description="Helical" evidence="15">
    <location>
        <begin position="99"/>
        <end position="120"/>
    </location>
</feature>